<sequence length="94" mass="10865">MLTDAYIKSLKIGDKKRHADLYGLVLELRPTKKKLNKVFIFRFQWEKKPQTMTLGNYPCLSLADARIKAISHRDLLNRGTGLTKNPFKMDNGSR</sequence>
<dbReference type="Proteomes" id="UP000054693">
    <property type="component" value="Unassembled WGS sequence"/>
</dbReference>
<proteinExistence type="inferred from homology"/>
<evidence type="ECO:0000313" key="4">
    <source>
        <dbReference type="EMBL" id="KTD72444.1"/>
    </source>
</evidence>
<protein>
    <submittedName>
        <fullName evidence="4">Integrase</fullName>
    </submittedName>
</protein>
<name>A0A0W0ZTC7_9GAMM</name>
<dbReference type="PANTHER" id="PTHR30629:SF2">
    <property type="entry name" value="PROPHAGE INTEGRASE INTS-RELATED"/>
    <property type="match status" value="1"/>
</dbReference>
<dbReference type="AlphaFoldDB" id="A0A0W0ZTC7"/>
<dbReference type="OrthoDB" id="9795573at2"/>
<keyword evidence="2" id="KW-0229">DNA integration</keyword>
<dbReference type="InterPro" id="IPR025166">
    <property type="entry name" value="Integrase_DNA_bind_dom"/>
</dbReference>
<gene>
    <name evidence="4" type="ORF">Ltuc_0291</name>
</gene>
<evidence type="ECO:0000256" key="1">
    <source>
        <dbReference type="ARBA" id="ARBA00008857"/>
    </source>
</evidence>
<dbReference type="Gene3D" id="3.30.160.390">
    <property type="entry name" value="Integrase, DNA-binding domain"/>
    <property type="match status" value="1"/>
</dbReference>
<dbReference type="STRING" id="40335.Ltuc_0291"/>
<accession>A0A0W0ZTC7</accession>
<comment type="similarity">
    <text evidence="1">Belongs to the 'phage' integrase family.</text>
</comment>
<comment type="caution">
    <text evidence="4">The sequence shown here is derived from an EMBL/GenBank/DDBJ whole genome shotgun (WGS) entry which is preliminary data.</text>
</comment>
<feature type="domain" description="Integrase DNA-binding" evidence="3">
    <location>
        <begin position="2"/>
        <end position="80"/>
    </location>
</feature>
<organism evidence="4 5">
    <name type="scientific">Legionella tucsonensis</name>
    <dbReference type="NCBI Taxonomy" id="40335"/>
    <lineage>
        <taxon>Bacteria</taxon>
        <taxon>Pseudomonadati</taxon>
        <taxon>Pseudomonadota</taxon>
        <taxon>Gammaproteobacteria</taxon>
        <taxon>Legionellales</taxon>
        <taxon>Legionellaceae</taxon>
        <taxon>Legionella</taxon>
    </lineage>
</organism>
<dbReference type="Pfam" id="PF13356">
    <property type="entry name" value="Arm-DNA-bind_3"/>
    <property type="match status" value="1"/>
</dbReference>
<evidence type="ECO:0000256" key="2">
    <source>
        <dbReference type="ARBA" id="ARBA00022908"/>
    </source>
</evidence>
<dbReference type="EMBL" id="LNZA01000001">
    <property type="protein sequence ID" value="KTD72444.1"/>
    <property type="molecule type" value="Genomic_DNA"/>
</dbReference>
<reference evidence="4 5" key="1">
    <citation type="submission" date="2015-11" db="EMBL/GenBank/DDBJ databases">
        <title>Genomic analysis of 38 Legionella species identifies large and diverse effector repertoires.</title>
        <authorList>
            <person name="Burstein D."/>
            <person name="Amaro F."/>
            <person name="Zusman T."/>
            <person name="Lifshitz Z."/>
            <person name="Cohen O."/>
            <person name="Gilbert J.A."/>
            <person name="Pupko T."/>
            <person name="Shuman H.A."/>
            <person name="Segal G."/>
        </authorList>
    </citation>
    <scope>NUCLEOTIDE SEQUENCE [LARGE SCALE GENOMIC DNA]</scope>
    <source>
        <strain evidence="4 5">ATCC 49180</strain>
    </source>
</reference>
<dbReference type="InterPro" id="IPR038488">
    <property type="entry name" value="Integrase_DNA-bd_sf"/>
</dbReference>
<evidence type="ECO:0000259" key="3">
    <source>
        <dbReference type="Pfam" id="PF13356"/>
    </source>
</evidence>
<evidence type="ECO:0000313" key="5">
    <source>
        <dbReference type="Proteomes" id="UP000054693"/>
    </source>
</evidence>
<dbReference type="PATRIC" id="fig|40335.7.peg.301"/>
<dbReference type="PANTHER" id="PTHR30629">
    <property type="entry name" value="PROPHAGE INTEGRASE"/>
    <property type="match status" value="1"/>
</dbReference>
<dbReference type="InterPro" id="IPR050808">
    <property type="entry name" value="Phage_Integrase"/>
</dbReference>
<keyword evidence="5" id="KW-1185">Reference proteome</keyword>
<dbReference type="GO" id="GO:0015074">
    <property type="term" value="P:DNA integration"/>
    <property type="evidence" value="ECO:0007669"/>
    <property type="project" value="UniProtKB-KW"/>
</dbReference>
<dbReference type="RefSeq" id="WP_058519589.1">
    <property type="nucleotide sequence ID" value="NZ_CAAAIP010000011.1"/>
</dbReference>